<reference evidence="2" key="1">
    <citation type="submission" date="2020-06" db="EMBL/GenBank/DDBJ databases">
        <authorList>
            <consortium name="Plant Systems Biology data submission"/>
        </authorList>
    </citation>
    <scope>NUCLEOTIDE SEQUENCE</scope>
    <source>
        <strain evidence="2">D6</strain>
    </source>
</reference>
<comment type="caution">
    <text evidence="2">The sequence shown here is derived from an EMBL/GenBank/DDBJ whole genome shotgun (WGS) entry which is preliminary data.</text>
</comment>
<sequence length="355" mass="41033">MRSDPEDTTLQMTFDDHGDELKTKAATPRTIGTVIAGSPRFFGAVLILVMVSVQNVHRFYQAAPRENSNSNSRSRNVMKMTEEEEEEVDTYTLVVVHCKANITWLDEVPSDWRIVLYNKCNNKKVQKVIPNVTLTQHVPANAGEEECNGYLDFMYDYYHNLSTVTVFMHDDGLIPYDTKHEAKLYHTPFSTFEPIVNVTKQFLTPQHPFLHLGKLEIMEKWGKDPYWGLAQKILWPYFAVPVPNKDNNNTSTSMIPLEQQKMKLPRHPQKTSFKPSAHFAVHKQQIQKRPQSTYWAILQQSRFASQVKDSYPNARQFCCAMERTWHVFFGEPHLLPTRAIASDLLNMTKCQFCEG</sequence>
<dbReference type="PANTHER" id="PTHR37490">
    <property type="entry name" value="EXPRESSED PROTEIN"/>
    <property type="match status" value="1"/>
</dbReference>
<dbReference type="Proteomes" id="UP001153069">
    <property type="component" value="Unassembled WGS sequence"/>
</dbReference>
<evidence type="ECO:0000313" key="2">
    <source>
        <dbReference type="EMBL" id="CAB9519782.1"/>
    </source>
</evidence>
<dbReference type="Pfam" id="PF11913">
    <property type="entry name" value="DUF3431"/>
    <property type="match status" value="1"/>
</dbReference>
<evidence type="ECO:0000256" key="1">
    <source>
        <dbReference type="SAM" id="MobiDB-lite"/>
    </source>
</evidence>
<protein>
    <submittedName>
        <fullName evidence="2">Uncharacterized protein</fullName>
    </submittedName>
</protein>
<dbReference type="PANTHER" id="PTHR37490:SF2">
    <property type="match status" value="1"/>
</dbReference>
<organism evidence="2 3">
    <name type="scientific">Seminavis robusta</name>
    <dbReference type="NCBI Taxonomy" id="568900"/>
    <lineage>
        <taxon>Eukaryota</taxon>
        <taxon>Sar</taxon>
        <taxon>Stramenopiles</taxon>
        <taxon>Ochrophyta</taxon>
        <taxon>Bacillariophyta</taxon>
        <taxon>Bacillariophyceae</taxon>
        <taxon>Bacillariophycidae</taxon>
        <taxon>Naviculales</taxon>
        <taxon>Naviculaceae</taxon>
        <taxon>Seminavis</taxon>
    </lineage>
</organism>
<keyword evidence="3" id="KW-1185">Reference proteome</keyword>
<gene>
    <name evidence="2" type="ORF">SEMRO_1046_G235080.1</name>
</gene>
<evidence type="ECO:0000313" key="3">
    <source>
        <dbReference type="Proteomes" id="UP001153069"/>
    </source>
</evidence>
<accession>A0A9N8EER6</accession>
<name>A0A9N8EER6_9STRA</name>
<feature type="region of interest" description="Disordered" evidence="1">
    <location>
        <begin position="1"/>
        <end position="21"/>
    </location>
</feature>
<dbReference type="EMBL" id="CAICTM010001044">
    <property type="protein sequence ID" value="CAB9519782.1"/>
    <property type="molecule type" value="Genomic_DNA"/>
</dbReference>
<proteinExistence type="predicted"/>
<dbReference type="InterPro" id="IPR021838">
    <property type="entry name" value="DUF3431"/>
</dbReference>
<dbReference type="AlphaFoldDB" id="A0A9N8EER6"/>
<dbReference type="OrthoDB" id="52192at2759"/>